<sequence length="272" mass="31056">MAVAQRLSLIGPIKDLLDTSAYYALSWWNVLRGRNDRYANSLFKVLLLSNKVNQRGEPKASPRPPSLRSTLGVQFVDFHDSVTRSLNRLDEMAELLRISMLMSPWYYSIMNIYIEMVKKVATGRALAPFLGEVFPLAEELRRAGLDIKTYERREEPIKDLAEVGITSLERAASACEISRVEYDTLILFESFHWFIDPYREVKCLVDRLRRGGKVIVGNTDAAALPSIATVFLWSGNNVFTADMIEDLLPLAGLTRVQRFSKTPYYFSIFERT</sequence>
<dbReference type="PaxDb" id="768679-TTX_0116"/>
<accession>G4RMG1</accession>
<dbReference type="eggNOG" id="arCOG03761">
    <property type="taxonomic scope" value="Archaea"/>
</dbReference>
<proteinExistence type="predicted"/>
<dbReference type="STRING" id="768679.TTX_0116"/>
<organism evidence="1 2">
    <name type="scientific">Thermoproteus tenax (strain ATCC 35583 / DSM 2078 / JCM 9277 / NBRC 100435 / Kra 1)</name>
    <dbReference type="NCBI Taxonomy" id="768679"/>
    <lineage>
        <taxon>Archaea</taxon>
        <taxon>Thermoproteota</taxon>
        <taxon>Thermoprotei</taxon>
        <taxon>Thermoproteales</taxon>
        <taxon>Thermoproteaceae</taxon>
        <taxon>Thermoproteus</taxon>
    </lineage>
</organism>
<gene>
    <name evidence="1" type="ordered locus">TTX_0116</name>
</gene>
<name>G4RMG1_THETK</name>
<evidence type="ECO:0000313" key="2">
    <source>
        <dbReference type="Proteomes" id="UP000002654"/>
    </source>
</evidence>
<keyword evidence="2" id="KW-1185">Reference proteome</keyword>
<dbReference type="Proteomes" id="UP000002654">
    <property type="component" value="Chromosome"/>
</dbReference>
<dbReference type="EMBL" id="FN869859">
    <property type="protein sequence ID" value="CCC80792.1"/>
    <property type="molecule type" value="Genomic_DNA"/>
</dbReference>
<dbReference type="SUPFAM" id="SSF53335">
    <property type="entry name" value="S-adenosyl-L-methionine-dependent methyltransferases"/>
    <property type="match status" value="1"/>
</dbReference>
<dbReference type="InterPro" id="IPR029063">
    <property type="entry name" value="SAM-dependent_MTases_sf"/>
</dbReference>
<dbReference type="KEGG" id="ttn:TTX_0116"/>
<dbReference type="PATRIC" id="fig|768679.9.peg.120"/>
<evidence type="ECO:0000313" key="1">
    <source>
        <dbReference type="EMBL" id="CCC80792.1"/>
    </source>
</evidence>
<dbReference type="HOGENOM" id="CLU_078142_0_0_2"/>
<dbReference type="AlphaFoldDB" id="G4RMG1"/>
<reference evidence="1 2" key="1">
    <citation type="journal article" date="2011" name="PLoS ONE">
        <title>The complete genome sequence of Thermoproteus tenax: a physiologically versatile member of the Crenarchaeota.</title>
        <authorList>
            <person name="Siebers B."/>
            <person name="Zaparty M."/>
            <person name="Raddatz G."/>
            <person name="Tjaden B."/>
            <person name="Albers S.V."/>
            <person name="Bell S.D."/>
            <person name="Blombach F."/>
            <person name="Kletzin A."/>
            <person name="Kyrpides N."/>
            <person name="Lanz C."/>
            <person name="Plagens A."/>
            <person name="Rampp M."/>
            <person name="Rosinus A."/>
            <person name="von Jan M."/>
            <person name="Makarova K.S."/>
            <person name="Klenk H.P."/>
            <person name="Schuster S.C."/>
            <person name="Hensel R."/>
        </authorList>
    </citation>
    <scope>NUCLEOTIDE SEQUENCE [LARGE SCALE GENOMIC DNA]</scope>
    <source>
        <strain evidence="2">ATCC 35583 / DSM 2078 / JCM 9277 / NBRC 100435 / Kra 1</strain>
    </source>
</reference>
<evidence type="ECO:0008006" key="3">
    <source>
        <dbReference type="Google" id="ProtNLM"/>
    </source>
</evidence>
<protein>
    <recommendedName>
        <fullName evidence="3">SAM-dependent methyltransferase</fullName>
    </recommendedName>
</protein>